<accession>A0AAW1YNT3</accession>
<keyword evidence="2" id="KW-1185">Reference proteome</keyword>
<dbReference type="EMBL" id="JBEDUW010000001">
    <property type="protein sequence ID" value="KAK9950368.1"/>
    <property type="molecule type" value="Genomic_DNA"/>
</dbReference>
<dbReference type="Proteomes" id="UP001457282">
    <property type="component" value="Unassembled WGS sequence"/>
</dbReference>
<name>A0AAW1YNT3_RUBAR</name>
<organism evidence="1 2">
    <name type="scientific">Rubus argutus</name>
    <name type="common">Southern blackberry</name>
    <dbReference type="NCBI Taxonomy" id="59490"/>
    <lineage>
        <taxon>Eukaryota</taxon>
        <taxon>Viridiplantae</taxon>
        <taxon>Streptophyta</taxon>
        <taxon>Embryophyta</taxon>
        <taxon>Tracheophyta</taxon>
        <taxon>Spermatophyta</taxon>
        <taxon>Magnoliopsida</taxon>
        <taxon>eudicotyledons</taxon>
        <taxon>Gunneridae</taxon>
        <taxon>Pentapetalae</taxon>
        <taxon>rosids</taxon>
        <taxon>fabids</taxon>
        <taxon>Rosales</taxon>
        <taxon>Rosaceae</taxon>
        <taxon>Rosoideae</taxon>
        <taxon>Rosoideae incertae sedis</taxon>
        <taxon>Rubus</taxon>
    </lineage>
</organism>
<evidence type="ECO:0000313" key="1">
    <source>
        <dbReference type="EMBL" id="KAK9950368.1"/>
    </source>
</evidence>
<comment type="caution">
    <text evidence="1">The sequence shown here is derived from an EMBL/GenBank/DDBJ whole genome shotgun (WGS) entry which is preliminary data.</text>
</comment>
<gene>
    <name evidence="1" type="ORF">M0R45_005861</name>
</gene>
<protein>
    <submittedName>
        <fullName evidence="1">Uncharacterized protein</fullName>
    </submittedName>
</protein>
<sequence length="212" mass="23699">MATMAIICKLNLSSKQFSVLPKFPSQALHRAPDQLHPLQQPSPCSVYKKAHQVSSRCRHHRAQLYRVLQTPISHSRRLPQRHRCRPQALPSCPTELTSPYHHNQTTTVNFNSYPEQLIWFGHHDKLTAATHFAEPLYPALTAAVSGRATAAMLSSHRAQLRPCLPPPITQAPFSSCHDQLGTHRFTKPASSTSITQTGSSLSCCLRETGRRN</sequence>
<proteinExistence type="predicted"/>
<evidence type="ECO:0000313" key="2">
    <source>
        <dbReference type="Proteomes" id="UP001457282"/>
    </source>
</evidence>
<dbReference type="AlphaFoldDB" id="A0AAW1YNT3"/>
<reference evidence="1 2" key="1">
    <citation type="journal article" date="2023" name="G3 (Bethesda)">
        <title>A chromosome-length genome assembly and annotation of blackberry (Rubus argutus, cv. 'Hillquist').</title>
        <authorList>
            <person name="Bruna T."/>
            <person name="Aryal R."/>
            <person name="Dudchenko O."/>
            <person name="Sargent D.J."/>
            <person name="Mead D."/>
            <person name="Buti M."/>
            <person name="Cavallini A."/>
            <person name="Hytonen T."/>
            <person name="Andres J."/>
            <person name="Pham M."/>
            <person name="Weisz D."/>
            <person name="Mascagni F."/>
            <person name="Usai G."/>
            <person name="Natali L."/>
            <person name="Bassil N."/>
            <person name="Fernandez G.E."/>
            <person name="Lomsadze A."/>
            <person name="Armour M."/>
            <person name="Olukolu B."/>
            <person name="Poorten T."/>
            <person name="Britton C."/>
            <person name="Davik J."/>
            <person name="Ashrafi H."/>
            <person name="Aiden E.L."/>
            <person name="Borodovsky M."/>
            <person name="Worthington M."/>
        </authorList>
    </citation>
    <scope>NUCLEOTIDE SEQUENCE [LARGE SCALE GENOMIC DNA]</scope>
    <source>
        <strain evidence="1">PI 553951</strain>
    </source>
</reference>